<accession>A0ABD6W1G5</accession>
<feature type="region of interest" description="Disordered" evidence="1">
    <location>
        <begin position="186"/>
        <end position="210"/>
    </location>
</feature>
<dbReference type="GO" id="GO:0004527">
    <property type="term" value="F:exonuclease activity"/>
    <property type="evidence" value="ECO:0007669"/>
    <property type="project" value="UniProtKB-KW"/>
</dbReference>
<dbReference type="Proteomes" id="UP000237433">
    <property type="component" value="Unassembled WGS sequence"/>
</dbReference>
<keyword evidence="2" id="KW-0540">Nuclease</keyword>
<proteinExistence type="predicted"/>
<comment type="caution">
    <text evidence="2">The sequence shown here is derived from an EMBL/GenBank/DDBJ whole genome shotgun (WGS) entry which is preliminary data.</text>
</comment>
<sequence>MVALDLKIEDQKKFFNDFTDAWHKKSRYRLYQGLDATAENLRLDIEETPGYILAYDKNAQAELHDFLQIGLIDFLRQHIPFFEVNDQGTVYFGNWYHRREFGHINVILRAITQSADEQRRILPQLEAFSDDPDHYLDRQLDAMRKEVYRDVDSLHTQIDNLEAENAPERGQATQGNSGFRGLLKNFIDPSDDDQASPSQPSGDASRLKAQFDKEKLTADDIFDKRKRELEVSAAITRYEFQAVMGTYSSVAEFENILANLKDDFMQSLKLEGGRTHA</sequence>
<evidence type="ECO:0000313" key="2">
    <source>
        <dbReference type="EMBL" id="POE43271.1"/>
    </source>
</evidence>
<gene>
    <name evidence="2" type="ORF">ACX51_06555</name>
</gene>
<evidence type="ECO:0000256" key="1">
    <source>
        <dbReference type="SAM" id="MobiDB-lite"/>
    </source>
</evidence>
<name>A0ABD6W1G5_LACPA</name>
<protein>
    <submittedName>
        <fullName evidence="2">SbcC family exonuclease</fullName>
    </submittedName>
</protein>
<organism evidence="2 3">
    <name type="scientific">Lacticaseibacillus paracasei</name>
    <name type="common">Lactobacillus paracasei</name>
    <dbReference type="NCBI Taxonomy" id="1597"/>
    <lineage>
        <taxon>Bacteria</taxon>
        <taxon>Bacillati</taxon>
        <taxon>Bacillota</taxon>
        <taxon>Bacilli</taxon>
        <taxon>Lactobacillales</taxon>
        <taxon>Lactobacillaceae</taxon>
        <taxon>Lacticaseibacillus</taxon>
    </lineage>
</organism>
<evidence type="ECO:0000313" key="3">
    <source>
        <dbReference type="Proteomes" id="UP000237433"/>
    </source>
</evidence>
<dbReference type="AlphaFoldDB" id="A0ABD6W1G5"/>
<dbReference type="EMBL" id="LGIY01000008">
    <property type="protein sequence ID" value="POE43271.1"/>
    <property type="molecule type" value="Genomic_DNA"/>
</dbReference>
<reference evidence="2 3" key="1">
    <citation type="journal article" date="2015" name="J. Am. Soc. Brew. Chem.">
        <title>Dissolved carbon dioxide selects for lactic acid bacteria able to grow in and spoil packaged beer.</title>
        <authorList>
            <person name="Bergsveinson J."/>
            <person name="Redekop A."/>
            <person name="Zoerb S."/>
            <person name="Ziola B."/>
        </authorList>
    </citation>
    <scope>NUCLEOTIDE SEQUENCE [LARGE SCALE GENOMIC DNA]</scope>
    <source>
        <strain evidence="2 3">CCC B1205</strain>
    </source>
</reference>
<keyword evidence="2" id="KW-0269">Exonuclease</keyword>
<keyword evidence="2" id="KW-0378">Hydrolase</keyword>